<evidence type="ECO:0000313" key="8">
    <source>
        <dbReference type="EMBL" id="CAB4335810.1"/>
    </source>
</evidence>
<dbReference type="InterPro" id="IPR016032">
    <property type="entry name" value="Sig_transdc_resp-reg_C-effctor"/>
</dbReference>
<evidence type="ECO:0000256" key="1">
    <source>
        <dbReference type="ARBA" id="ARBA00022553"/>
    </source>
</evidence>
<dbReference type="GO" id="GO:0006355">
    <property type="term" value="P:regulation of DNA-templated transcription"/>
    <property type="evidence" value="ECO:0007669"/>
    <property type="project" value="InterPro"/>
</dbReference>
<dbReference type="SMART" id="SM00448">
    <property type="entry name" value="REC"/>
    <property type="match status" value="1"/>
</dbReference>
<evidence type="ECO:0000259" key="6">
    <source>
        <dbReference type="PROSITE" id="PS50043"/>
    </source>
</evidence>
<protein>
    <submittedName>
        <fullName evidence="8">Unannotated protein</fullName>
    </submittedName>
</protein>
<dbReference type="Gene3D" id="3.40.50.2300">
    <property type="match status" value="1"/>
</dbReference>
<dbReference type="CDD" id="cd06170">
    <property type="entry name" value="LuxR_C_like"/>
    <property type="match status" value="1"/>
</dbReference>
<dbReference type="SMART" id="SM00421">
    <property type="entry name" value="HTH_LUXR"/>
    <property type="match status" value="1"/>
</dbReference>
<dbReference type="InterPro" id="IPR001789">
    <property type="entry name" value="Sig_transdc_resp-reg_receiver"/>
</dbReference>
<evidence type="ECO:0000256" key="2">
    <source>
        <dbReference type="ARBA" id="ARBA00023015"/>
    </source>
</evidence>
<keyword evidence="4" id="KW-0804">Transcription</keyword>
<dbReference type="GO" id="GO:0000160">
    <property type="term" value="P:phosphorelay signal transduction system"/>
    <property type="evidence" value="ECO:0007669"/>
    <property type="project" value="InterPro"/>
</dbReference>
<keyword evidence="3" id="KW-0238">DNA-binding</keyword>
<dbReference type="PANTHER" id="PTHR44688">
    <property type="entry name" value="DNA-BINDING TRANSCRIPTIONAL ACTIVATOR DEVR_DOSR"/>
    <property type="match status" value="1"/>
</dbReference>
<dbReference type="PANTHER" id="PTHR44688:SF16">
    <property type="entry name" value="DNA-BINDING TRANSCRIPTIONAL ACTIVATOR DEVR_DOSR"/>
    <property type="match status" value="1"/>
</dbReference>
<dbReference type="GO" id="GO:0003677">
    <property type="term" value="F:DNA binding"/>
    <property type="evidence" value="ECO:0007669"/>
    <property type="project" value="UniProtKB-KW"/>
</dbReference>
<keyword evidence="2" id="KW-0805">Transcription regulation</keyword>
<proteinExistence type="predicted"/>
<dbReference type="PRINTS" id="PR00038">
    <property type="entry name" value="HTHLUXR"/>
</dbReference>
<dbReference type="InterPro" id="IPR058245">
    <property type="entry name" value="NreC/VraR/RcsB-like_REC"/>
</dbReference>
<dbReference type="SUPFAM" id="SSF52172">
    <property type="entry name" value="CheY-like"/>
    <property type="match status" value="1"/>
</dbReference>
<reference evidence="8" key="1">
    <citation type="submission" date="2020-05" db="EMBL/GenBank/DDBJ databases">
        <authorList>
            <person name="Chiriac C."/>
            <person name="Salcher M."/>
            <person name="Ghai R."/>
            <person name="Kavagutti S V."/>
        </authorList>
    </citation>
    <scope>NUCLEOTIDE SEQUENCE</scope>
</reference>
<evidence type="ECO:0000256" key="4">
    <source>
        <dbReference type="ARBA" id="ARBA00023163"/>
    </source>
</evidence>
<dbReference type="InterPro" id="IPR011006">
    <property type="entry name" value="CheY-like_superfamily"/>
</dbReference>
<gene>
    <name evidence="8" type="ORF">UFOPK3522_00177</name>
</gene>
<dbReference type="SUPFAM" id="SSF46894">
    <property type="entry name" value="C-terminal effector domain of the bipartite response regulators"/>
    <property type="match status" value="1"/>
</dbReference>
<dbReference type="InterPro" id="IPR000792">
    <property type="entry name" value="Tscrpt_reg_LuxR_C"/>
</dbReference>
<evidence type="ECO:0000256" key="3">
    <source>
        <dbReference type="ARBA" id="ARBA00023125"/>
    </source>
</evidence>
<dbReference type="AlphaFoldDB" id="A0A6J5Z5X9"/>
<feature type="domain" description="Response regulatory" evidence="7">
    <location>
        <begin position="28"/>
        <end position="146"/>
    </location>
</feature>
<dbReference type="CDD" id="cd17535">
    <property type="entry name" value="REC_NarL-like"/>
    <property type="match status" value="1"/>
</dbReference>
<dbReference type="Pfam" id="PF00196">
    <property type="entry name" value="GerE"/>
    <property type="match status" value="1"/>
</dbReference>
<dbReference type="PROSITE" id="PS50043">
    <property type="entry name" value="HTH_LUXR_2"/>
    <property type="match status" value="1"/>
</dbReference>
<dbReference type="EMBL" id="CAESAO010000008">
    <property type="protein sequence ID" value="CAB4335810.1"/>
    <property type="molecule type" value="Genomic_DNA"/>
</dbReference>
<dbReference type="PROSITE" id="PS50110">
    <property type="entry name" value="RESPONSE_REGULATORY"/>
    <property type="match status" value="1"/>
</dbReference>
<dbReference type="Pfam" id="PF00072">
    <property type="entry name" value="Response_reg"/>
    <property type="match status" value="1"/>
</dbReference>
<evidence type="ECO:0000259" key="7">
    <source>
        <dbReference type="PROSITE" id="PS50110"/>
    </source>
</evidence>
<feature type="region of interest" description="Disordered" evidence="5">
    <location>
        <begin position="1"/>
        <end position="21"/>
    </location>
</feature>
<name>A0A6J5Z5X9_9ZZZZ</name>
<keyword evidence="1" id="KW-0597">Phosphoprotein</keyword>
<sequence>MQRSTSSETLDRTTDQSPVEGAAEATLTVMLVDGETLVRSALARMMRAEDGIEVVAAASEPSQAVVAARGHKPDVIVYDPHDTRGTADAVDLIEQLADASSESSIIVLTTREDAIFAREVIRAGAVGYMLMSEDPEDVLKAIRRARSGRPSLSPRIAMLIAGLDHRKANDNLTERERDIVHLVALGHTNKESADELHLSIRTVESHRANILRKLDVNNRAGLVRYALDNDLLD</sequence>
<accession>A0A6J5Z5X9</accession>
<evidence type="ECO:0000256" key="5">
    <source>
        <dbReference type="SAM" id="MobiDB-lite"/>
    </source>
</evidence>
<feature type="domain" description="HTH luxR-type" evidence="6">
    <location>
        <begin position="165"/>
        <end position="230"/>
    </location>
</feature>
<organism evidence="8">
    <name type="scientific">freshwater metagenome</name>
    <dbReference type="NCBI Taxonomy" id="449393"/>
    <lineage>
        <taxon>unclassified sequences</taxon>
        <taxon>metagenomes</taxon>
        <taxon>ecological metagenomes</taxon>
    </lineage>
</organism>